<gene>
    <name evidence="3" type="ORF">APT59_10440</name>
</gene>
<evidence type="ECO:0000313" key="4">
    <source>
        <dbReference type="Proteomes" id="UP000064137"/>
    </source>
</evidence>
<accession>A0A0U4P2E8</accession>
<feature type="transmembrane region" description="Helical" evidence="1">
    <location>
        <begin position="62"/>
        <end position="81"/>
    </location>
</feature>
<dbReference type="Pfam" id="PF07885">
    <property type="entry name" value="Ion_trans_2"/>
    <property type="match status" value="1"/>
</dbReference>
<dbReference type="InterPro" id="IPR013099">
    <property type="entry name" value="K_chnl_dom"/>
</dbReference>
<feature type="domain" description="Potassium channel" evidence="2">
    <location>
        <begin position="133"/>
        <end position="214"/>
    </location>
</feature>
<evidence type="ECO:0000256" key="1">
    <source>
        <dbReference type="SAM" id="Phobius"/>
    </source>
</evidence>
<dbReference type="Proteomes" id="UP000064137">
    <property type="component" value="Chromosome"/>
</dbReference>
<evidence type="ECO:0000313" key="3">
    <source>
        <dbReference type="EMBL" id="ALZ84590.1"/>
    </source>
</evidence>
<dbReference type="RefSeq" id="WP_059314781.1">
    <property type="nucleotide sequence ID" value="NZ_CP013987.1"/>
</dbReference>
<dbReference type="EMBL" id="CP013987">
    <property type="protein sequence ID" value="ALZ84590.1"/>
    <property type="molecule type" value="Genomic_DNA"/>
</dbReference>
<feature type="transmembrane region" description="Helical" evidence="1">
    <location>
        <begin position="36"/>
        <end position="55"/>
    </location>
</feature>
<sequence>MKSPLHYLVRYPSANLLFIQLLGLLLYPFVEQEEHGRAIIGAFGIIVLATALRMVRRSPTIQWLGFILAGCILVLTVLVEWHGDRHLVVSLAILDAIFYFYAAGSLIAYMMEDQRATTDELFAVGATFTLLAWAFAHAYSACQILQPNSFTAANDPMAARTWTELLYVSFAILSGVGLSDIYPVKPMARSLVMLGQFSGVMYIALVVTRLVTLTVRNR</sequence>
<keyword evidence="1" id="KW-1133">Transmembrane helix</keyword>
<dbReference type="KEGG" id="por:APT59_10440"/>
<dbReference type="SUPFAM" id="SSF81324">
    <property type="entry name" value="Voltage-gated potassium channels"/>
    <property type="match status" value="1"/>
</dbReference>
<dbReference type="OrthoDB" id="4837979at2"/>
<name>A0A0U4P2E8_9PSED</name>
<evidence type="ECO:0000259" key="2">
    <source>
        <dbReference type="Pfam" id="PF07885"/>
    </source>
</evidence>
<protein>
    <submittedName>
        <fullName evidence="3">Ion channel</fullName>
    </submittedName>
</protein>
<keyword evidence="1" id="KW-0472">Membrane</keyword>
<dbReference type="AlphaFoldDB" id="A0A0U4P2E8"/>
<feature type="transmembrane region" description="Helical" evidence="1">
    <location>
        <begin position="12"/>
        <end position="30"/>
    </location>
</feature>
<proteinExistence type="predicted"/>
<feature type="transmembrane region" description="Helical" evidence="1">
    <location>
        <begin position="121"/>
        <end position="146"/>
    </location>
</feature>
<organism evidence="3 4">
    <name type="scientific">Pseudomonas oryzihabitans</name>
    <dbReference type="NCBI Taxonomy" id="47885"/>
    <lineage>
        <taxon>Bacteria</taxon>
        <taxon>Pseudomonadati</taxon>
        <taxon>Pseudomonadota</taxon>
        <taxon>Gammaproteobacteria</taxon>
        <taxon>Pseudomonadales</taxon>
        <taxon>Pseudomonadaceae</taxon>
        <taxon>Pseudomonas</taxon>
    </lineage>
</organism>
<dbReference type="Gene3D" id="1.10.287.70">
    <property type="match status" value="1"/>
</dbReference>
<feature type="transmembrane region" description="Helical" evidence="1">
    <location>
        <begin position="166"/>
        <end position="184"/>
    </location>
</feature>
<feature type="transmembrane region" description="Helical" evidence="1">
    <location>
        <begin position="191"/>
        <end position="211"/>
    </location>
</feature>
<feature type="transmembrane region" description="Helical" evidence="1">
    <location>
        <begin position="87"/>
        <end position="109"/>
    </location>
</feature>
<keyword evidence="1" id="KW-0812">Transmembrane</keyword>
<reference evidence="3 4" key="1">
    <citation type="submission" date="2016-01" db="EMBL/GenBank/DDBJ databases">
        <title>Annotation of Pseudomonas oryzihabitans USDA-ARS-USMARC-56511.</title>
        <authorList>
            <person name="Harhay G.P."/>
            <person name="Harhay D.M."/>
            <person name="Smith T.P.L."/>
            <person name="Bono J.L."/>
            <person name="Heaton M.P."/>
            <person name="Clawson M.L."/>
            <person name="Chitko-Mckown C.G."/>
            <person name="Capik S.F."/>
            <person name="DeDonder K.D."/>
            <person name="Apley M.D."/>
            <person name="Lubbers B.V."/>
            <person name="White B.J."/>
            <person name="Larson R.L."/>
        </authorList>
    </citation>
    <scope>NUCLEOTIDE SEQUENCE [LARGE SCALE GENOMIC DNA]</scope>
    <source>
        <strain evidence="3 4">USDA-ARS-USMARC-56511</strain>
    </source>
</reference>